<evidence type="ECO:0000256" key="9">
    <source>
        <dbReference type="ARBA" id="ARBA00023002"/>
    </source>
</evidence>
<reference evidence="16 17" key="1">
    <citation type="submission" date="2019-02" db="EMBL/GenBank/DDBJ databases">
        <title>Deep-cultivation of Planctomycetes and their phenomic and genomic characterization uncovers novel biology.</title>
        <authorList>
            <person name="Wiegand S."/>
            <person name="Jogler M."/>
            <person name="Boedeker C."/>
            <person name="Pinto D."/>
            <person name="Vollmers J."/>
            <person name="Rivas-Marin E."/>
            <person name="Kohn T."/>
            <person name="Peeters S.H."/>
            <person name="Heuer A."/>
            <person name="Rast P."/>
            <person name="Oberbeckmann S."/>
            <person name="Bunk B."/>
            <person name="Jeske O."/>
            <person name="Meyerdierks A."/>
            <person name="Storesund J.E."/>
            <person name="Kallscheuer N."/>
            <person name="Luecker S."/>
            <person name="Lage O.M."/>
            <person name="Pohl T."/>
            <person name="Merkel B.J."/>
            <person name="Hornburger P."/>
            <person name="Mueller R.-W."/>
            <person name="Bruemmer F."/>
            <person name="Labrenz M."/>
            <person name="Spormann A.M."/>
            <person name="Op den Camp H."/>
            <person name="Overmann J."/>
            <person name="Amann R."/>
            <person name="Jetten M.S.M."/>
            <person name="Mascher T."/>
            <person name="Medema M.H."/>
            <person name="Devos D.P."/>
            <person name="Kaster A.-K."/>
            <person name="Ovreas L."/>
            <person name="Rohde M."/>
            <person name="Galperin M.Y."/>
            <person name="Jogler C."/>
        </authorList>
    </citation>
    <scope>NUCLEOTIDE SEQUENCE [LARGE SCALE GENOMIC DNA]</scope>
    <source>
        <strain evidence="16 17">Pan189</strain>
    </source>
</reference>
<comment type="similarity">
    <text evidence="12">Belongs to the dus family.</text>
</comment>
<dbReference type="InterPro" id="IPR018517">
    <property type="entry name" value="tRNA_hU_synthase_CS"/>
</dbReference>
<dbReference type="CDD" id="cd02801">
    <property type="entry name" value="DUS_like_FMN"/>
    <property type="match status" value="1"/>
</dbReference>
<evidence type="ECO:0000256" key="7">
    <source>
        <dbReference type="ARBA" id="ARBA00022857"/>
    </source>
</evidence>
<dbReference type="GO" id="GO:0017150">
    <property type="term" value="F:tRNA dihydrouridine synthase activity"/>
    <property type="evidence" value="ECO:0007669"/>
    <property type="project" value="InterPro"/>
</dbReference>
<keyword evidence="7" id="KW-0521">NADP</keyword>
<dbReference type="InterPro" id="IPR004652">
    <property type="entry name" value="DusB-like"/>
</dbReference>
<dbReference type="PIRSF" id="PIRSF006621">
    <property type="entry name" value="Dus"/>
    <property type="match status" value="1"/>
</dbReference>
<dbReference type="GO" id="GO:0000049">
    <property type="term" value="F:tRNA binding"/>
    <property type="evidence" value="ECO:0007669"/>
    <property type="project" value="UniProtKB-KW"/>
</dbReference>
<keyword evidence="4 12" id="KW-0285">Flavoprotein</keyword>
<feature type="binding site" evidence="14">
    <location>
        <position position="200"/>
    </location>
    <ligand>
        <name>FMN</name>
        <dbReference type="ChEBI" id="CHEBI:58210"/>
    </ligand>
</feature>
<sequence>MSDIHTKYSEDLAPSRLNDLSEVPYPTGPVHYGPLELPTRYHLSPLAGYTNLPFRRIVRELGGVGLGTTDLVNARGLLEGSNKTWELIETCPEDRPFAVQIFGNDPARMAEAAQLLESRGVDSIDINMGCPVDRITKVGAGSKLMCDDPNSTVNLVRTVVEAVQIPVTVKMRLGWDSKQLTAPKFAREFEQVGVAAVAIHGRTRAQGFSGEVDRTGIQKVVEAVECIPVVGNGDIRNVEDALAMFRETGCDIVSMGRGALANPWIFRQLVEWETTGTYSPAGTFDDRLGLLRKQLGYLMERFEPEKAIVRFRKMAHWYLKSMRVRAPHRHQYQVAKTLKEVEAALAAISTAGPVGGTRNGLLPDMHVPVPSGPVERW</sequence>
<comment type="function">
    <text evidence="2 12">Catalyzes the synthesis of 5,6-dihydrouridine (D), a modified base found in the D-loop of most tRNAs, via the reduction of the C5-C6 double bond in target uridines.</text>
</comment>
<dbReference type="InterPro" id="IPR001269">
    <property type="entry name" value="DUS_fam"/>
</dbReference>
<dbReference type="AlphaFoldDB" id="A0A517R6H1"/>
<dbReference type="PANTHER" id="PTHR45846">
    <property type="entry name" value="TRNA-DIHYDROURIDINE(47) SYNTHASE [NAD(P)(+)]-LIKE"/>
    <property type="match status" value="1"/>
</dbReference>
<dbReference type="InterPro" id="IPR013785">
    <property type="entry name" value="Aldolase_TIM"/>
</dbReference>
<evidence type="ECO:0000259" key="15">
    <source>
        <dbReference type="Pfam" id="PF01207"/>
    </source>
</evidence>
<organism evidence="16 17">
    <name type="scientific">Stratiformator vulcanicus</name>
    <dbReference type="NCBI Taxonomy" id="2527980"/>
    <lineage>
        <taxon>Bacteria</taxon>
        <taxon>Pseudomonadati</taxon>
        <taxon>Planctomycetota</taxon>
        <taxon>Planctomycetia</taxon>
        <taxon>Planctomycetales</taxon>
        <taxon>Planctomycetaceae</taxon>
        <taxon>Stratiformator</taxon>
    </lineage>
</organism>
<evidence type="ECO:0000256" key="3">
    <source>
        <dbReference type="ARBA" id="ARBA00022555"/>
    </source>
</evidence>
<evidence type="ECO:0000256" key="2">
    <source>
        <dbReference type="ARBA" id="ARBA00002790"/>
    </source>
</evidence>
<keyword evidence="17" id="KW-1185">Reference proteome</keyword>
<keyword evidence="5 12" id="KW-0288">FMN</keyword>
<keyword evidence="9 12" id="KW-0560">Oxidoreductase</keyword>
<dbReference type="InterPro" id="IPR024036">
    <property type="entry name" value="tRNA-dHydroUridine_Synthase_C"/>
</dbReference>
<dbReference type="Gene3D" id="1.10.1200.80">
    <property type="entry name" value="Putative flavin oxidoreducatase, domain 2"/>
    <property type="match status" value="1"/>
</dbReference>
<evidence type="ECO:0000256" key="1">
    <source>
        <dbReference type="ARBA" id="ARBA00001917"/>
    </source>
</evidence>
<dbReference type="KEGG" id="svp:Pan189_39050"/>
<feature type="binding site" evidence="14">
    <location>
        <begin position="256"/>
        <end position="257"/>
    </location>
    <ligand>
        <name>FMN</name>
        <dbReference type="ChEBI" id="CHEBI:58210"/>
    </ligand>
</feature>
<dbReference type="Proteomes" id="UP000317318">
    <property type="component" value="Chromosome"/>
</dbReference>
<keyword evidence="3" id="KW-0820">tRNA-binding</keyword>
<dbReference type="NCBIfam" id="TIGR00737">
    <property type="entry name" value="nifR3_yhdG"/>
    <property type="match status" value="1"/>
</dbReference>
<evidence type="ECO:0000256" key="5">
    <source>
        <dbReference type="ARBA" id="ARBA00022643"/>
    </source>
</evidence>
<evidence type="ECO:0000256" key="14">
    <source>
        <dbReference type="PIRSR" id="PIRSR006621-2"/>
    </source>
</evidence>
<dbReference type="Pfam" id="PF01207">
    <property type="entry name" value="Dus"/>
    <property type="match status" value="1"/>
</dbReference>
<evidence type="ECO:0000256" key="10">
    <source>
        <dbReference type="ARBA" id="ARBA00048205"/>
    </source>
</evidence>
<dbReference type="InterPro" id="IPR035587">
    <property type="entry name" value="DUS-like_FMN-bd"/>
</dbReference>
<dbReference type="PROSITE" id="PS01136">
    <property type="entry name" value="UPF0034"/>
    <property type="match status" value="1"/>
</dbReference>
<keyword evidence="6 12" id="KW-0819">tRNA processing</keyword>
<evidence type="ECO:0000313" key="16">
    <source>
        <dbReference type="EMBL" id="QDT39497.1"/>
    </source>
</evidence>
<evidence type="ECO:0000256" key="13">
    <source>
        <dbReference type="PIRSR" id="PIRSR006621-1"/>
    </source>
</evidence>
<name>A0A517R6H1_9PLAN</name>
<comment type="cofactor">
    <cofactor evidence="1 12 14">
        <name>FMN</name>
        <dbReference type="ChEBI" id="CHEBI:58210"/>
    </cofactor>
</comment>
<dbReference type="EMBL" id="CP036268">
    <property type="protein sequence ID" value="QDT39497.1"/>
    <property type="molecule type" value="Genomic_DNA"/>
</dbReference>
<protein>
    <recommendedName>
        <fullName evidence="12">tRNA-dihydrouridine synthase</fullName>
        <ecNumber evidence="12">1.3.1.-</ecNumber>
    </recommendedName>
</protein>
<evidence type="ECO:0000256" key="4">
    <source>
        <dbReference type="ARBA" id="ARBA00022630"/>
    </source>
</evidence>
<evidence type="ECO:0000256" key="8">
    <source>
        <dbReference type="ARBA" id="ARBA00022884"/>
    </source>
</evidence>
<dbReference type="Gene3D" id="3.20.20.70">
    <property type="entry name" value="Aldolase class I"/>
    <property type="match status" value="1"/>
</dbReference>
<dbReference type="EC" id="1.3.1.-" evidence="12"/>
<feature type="binding site" evidence="14">
    <location>
        <position position="170"/>
    </location>
    <ligand>
        <name>FMN</name>
        <dbReference type="ChEBI" id="CHEBI:58210"/>
    </ligand>
</feature>
<evidence type="ECO:0000256" key="11">
    <source>
        <dbReference type="ARBA" id="ARBA00048802"/>
    </source>
</evidence>
<keyword evidence="8" id="KW-0694">RNA-binding</keyword>
<dbReference type="RefSeq" id="WP_145365629.1">
    <property type="nucleotide sequence ID" value="NZ_CP036268.1"/>
</dbReference>
<proteinExistence type="inferred from homology"/>
<comment type="catalytic activity">
    <reaction evidence="11">
        <text>a 5,6-dihydrouridine in tRNA + NAD(+) = a uridine in tRNA + NADH + H(+)</text>
        <dbReference type="Rhea" id="RHEA:54452"/>
        <dbReference type="Rhea" id="RHEA-COMP:13339"/>
        <dbReference type="Rhea" id="RHEA-COMP:13887"/>
        <dbReference type="ChEBI" id="CHEBI:15378"/>
        <dbReference type="ChEBI" id="CHEBI:57540"/>
        <dbReference type="ChEBI" id="CHEBI:57945"/>
        <dbReference type="ChEBI" id="CHEBI:65315"/>
        <dbReference type="ChEBI" id="CHEBI:74443"/>
    </reaction>
</comment>
<comment type="catalytic activity">
    <reaction evidence="10">
        <text>a 5,6-dihydrouridine in tRNA + NADP(+) = a uridine in tRNA + NADPH + H(+)</text>
        <dbReference type="Rhea" id="RHEA:23624"/>
        <dbReference type="Rhea" id="RHEA-COMP:13339"/>
        <dbReference type="Rhea" id="RHEA-COMP:13887"/>
        <dbReference type="ChEBI" id="CHEBI:15378"/>
        <dbReference type="ChEBI" id="CHEBI:57783"/>
        <dbReference type="ChEBI" id="CHEBI:58349"/>
        <dbReference type="ChEBI" id="CHEBI:65315"/>
        <dbReference type="ChEBI" id="CHEBI:74443"/>
    </reaction>
</comment>
<keyword evidence="14" id="KW-0547">Nucleotide-binding</keyword>
<evidence type="ECO:0000256" key="6">
    <source>
        <dbReference type="ARBA" id="ARBA00022694"/>
    </source>
</evidence>
<dbReference type="OrthoDB" id="9764501at2"/>
<evidence type="ECO:0000256" key="12">
    <source>
        <dbReference type="PIRNR" id="PIRNR006621"/>
    </source>
</evidence>
<feature type="binding site" evidence="14">
    <location>
        <position position="100"/>
    </location>
    <ligand>
        <name>FMN</name>
        <dbReference type="ChEBI" id="CHEBI:58210"/>
    </ligand>
</feature>
<feature type="active site" description="Proton donor" evidence="13">
    <location>
        <position position="130"/>
    </location>
</feature>
<dbReference type="SUPFAM" id="SSF51395">
    <property type="entry name" value="FMN-linked oxidoreductases"/>
    <property type="match status" value="1"/>
</dbReference>
<dbReference type="GO" id="GO:0050660">
    <property type="term" value="F:flavin adenine dinucleotide binding"/>
    <property type="evidence" value="ECO:0007669"/>
    <property type="project" value="InterPro"/>
</dbReference>
<feature type="domain" description="DUS-like FMN-binding" evidence="15">
    <location>
        <begin position="43"/>
        <end position="347"/>
    </location>
</feature>
<gene>
    <name evidence="16" type="primary">dusC_2</name>
    <name evidence="16" type="ORF">Pan189_39050</name>
</gene>
<evidence type="ECO:0000313" key="17">
    <source>
        <dbReference type="Proteomes" id="UP000317318"/>
    </source>
</evidence>
<accession>A0A517R6H1</accession>
<dbReference type="PANTHER" id="PTHR45846:SF1">
    <property type="entry name" value="TRNA-DIHYDROURIDINE(47) SYNTHASE [NAD(P)(+)]-LIKE"/>
    <property type="match status" value="1"/>
</dbReference>